<evidence type="ECO:0000256" key="2">
    <source>
        <dbReference type="ARBA" id="ARBA00022448"/>
    </source>
</evidence>
<dbReference type="InterPro" id="IPR006059">
    <property type="entry name" value="SBP"/>
</dbReference>
<feature type="chain" id="PRO_5038901797" evidence="4">
    <location>
        <begin position="21"/>
        <end position="427"/>
    </location>
</feature>
<gene>
    <name evidence="5" type="ORF">CFK38_00075</name>
</gene>
<evidence type="ECO:0000313" key="6">
    <source>
        <dbReference type="Proteomes" id="UP000218165"/>
    </source>
</evidence>
<evidence type="ECO:0000256" key="4">
    <source>
        <dbReference type="SAM" id="SignalP"/>
    </source>
</evidence>
<accession>A0A291GHS7</accession>
<evidence type="ECO:0000256" key="3">
    <source>
        <dbReference type="ARBA" id="ARBA00022729"/>
    </source>
</evidence>
<reference evidence="6" key="1">
    <citation type="submission" date="2017-09" db="EMBL/GenBank/DDBJ databases">
        <title>Brachybacterium sp. VM2412.</title>
        <authorList>
            <person name="Tak E.J."/>
            <person name="Bae J.-W."/>
        </authorList>
    </citation>
    <scope>NUCLEOTIDE SEQUENCE [LARGE SCALE GENOMIC DNA]</scope>
    <source>
        <strain evidence="6">VM2412</strain>
    </source>
</reference>
<dbReference type="CDD" id="cd13585">
    <property type="entry name" value="PBP2_TMBP_like"/>
    <property type="match status" value="1"/>
</dbReference>
<dbReference type="OrthoDB" id="6416561at2"/>
<keyword evidence="6" id="KW-1185">Reference proteome</keyword>
<dbReference type="SUPFAM" id="SSF53850">
    <property type="entry name" value="Periplasmic binding protein-like II"/>
    <property type="match status" value="1"/>
</dbReference>
<dbReference type="GO" id="GO:0042956">
    <property type="term" value="P:maltodextrin transmembrane transport"/>
    <property type="evidence" value="ECO:0007669"/>
    <property type="project" value="TreeGrafter"/>
</dbReference>
<dbReference type="PROSITE" id="PS51257">
    <property type="entry name" value="PROKAR_LIPOPROTEIN"/>
    <property type="match status" value="1"/>
</dbReference>
<keyword evidence="3 4" id="KW-0732">Signal</keyword>
<dbReference type="EMBL" id="CP023563">
    <property type="protein sequence ID" value="ATG50093.1"/>
    <property type="molecule type" value="Genomic_DNA"/>
</dbReference>
<dbReference type="GO" id="GO:0015768">
    <property type="term" value="P:maltose transport"/>
    <property type="evidence" value="ECO:0007669"/>
    <property type="project" value="TreeGrafter"/>
</dbReference>
<dbReference type="PANTHER" id="PTHR30061">
    <property type="entry name" value="MALTOSE-BINDING PERIPLASMIC PROTEIN"/>
    <property type="match status" value="1"/>
</dbReference>
<evidence type="ECO:0000256" key="1">
    <source>
        <dbReference type="ARBA" id="ARBA00008520"/>
    </source>
</evidence>
<sequence>MKRRNLLLSAAVSAPLLALGAACSSSTSRGGGSGDTITMWTHNGGNAEELAVVEKVVEDFNAQSEKQIAIESFPQASYNDAIVAAAASGDLPDILDLDGPIMPNWAWSGYLAPLEMDPAVIDAMLPTTVGRFQDQIYSVGPYDTAMAVLARKSALEAAAVRIPEIDTPWTLEEFNDAMAALSELPDYEFGIDLGVSETAEWWSYAYSPMLQSFGGDLIDRDTYLSADGVLNGPEGIEFGAWFQSVFEKGWASKTPTTGGADFGQGVVPMCWAGGWQVLTAQEAHGADDVLILPPPDFGTGPRTGAGSWQWGISADSPHISEASEFLSFLMQDEYLVAYSDATGNFPTTASAVEKSENYRPGGALEPIYEVSTKYAQVRPETPAYPVISSVFDKAMHDIMAGADVQESLDQAVSDIDANIASNDGYGF</sequence>
<feature type="signal peptide" evidence="4">
    <location>
        <begin position="1"/>
        <end position="20"/>
    </location>
</feature>
<organism evidence="5 6">
    <name type="scientific">Brachybacterium vulturis</name>
    <dbReference type="NCBI Taxonomy" id="2017484"/>
    <lineage>
        <taxon>Bacteria</taxon>
        <taxon>Bacillati</taxon>
        <taxon>Actinomycetota</taxon>
        <taxon>Actinomycetes</taxon>
        <taxon>Micrococcales</taxon>
        <taxon>Dermabacteraceae</taxon>
        <taxon>Brachybacterium</taxon>
    </lineage>
</organism>
<dbReference type="GO" id="GO:1901982">
    <property type="term" value="F:maltose binding"/>
    <property type="evidence" value="ECO:0007669"/>
    <property type="project" value="TreeGrafter"/>
</dbReference>
<evidence type="ECO:0000313" key="5">
    <source>
        <dbReference type="EMBL" id="ATG50093.1"/>
    </source>
</evidence>
<dbReference type="RefSeq" id="WP_096801233.1">
    <property type="nucleotide sequence ID" value="NZ_CP023563.1"/>
</dbReference>
<dbReference type="KEGG" id="brz:CFK38_00075"/>
<dbReference type="Gene3D" id="3.40.190.10">
    <property type="entry name" value="Periplasmic binding protein-like II"/>
    <property type="match status" value="1"/>
</dbReference>
<dbReference type="Pfam" id="PF13416">
    <property type="entry name" value="SBP_bac_8"/>
    <property type="match status" value="1"/>
</dbReference>
<keyword evidence="2" id="KW-0813">Transport</keyword>
<name>A0A291GHS7_9MICO</name>
<dbReference type="PANTHER" id="PTHR30061:SF50">
    <property type="entry name" value="MALTOSE_MALTODEXTRIN-BINDING PERIPLASMIC PROTEIN"/>
    <property type="match status" value="1"/>
</dbReference>
<proteinExistence type="inferred from homology"/>
<dbReference type="GO" id="GO:0055052">
    <property type="term" value="C:ATP-binding cassette (ABC) transporter complex, substrate-binding subunit-containing"/>
    <property type="evidence" value="ECO:0007669"/>
    <property type="project" value="TreeGrafter"/>
</dbReference>
<dbReference type="Proteomes" id="UP000218165">
    <property type="component" value="Chromosome"/>
</dbReference>
<comment type="similarity">
    <text evidence="1">Belongs to the bacterial solute-binding protein 1 family.</text>
</comment>
<protein>
    <submittedName>
        <fullName evidence="5">ABC transporter substrate-binding protein</fullName>
    </submittedName>
</protein>
<dbReference type="AlphaFoldDB" id="A0A291GHS7"/>